<accession>A0A7M2RD64</accession>
<organism evidence="1 2">
    <name type="scientific">Blautia liquoris</name>
    <dbReference type="NCBI Taxonomy" id="2779518"/>
    <lineage>
        <taxon>Bacteria</taxon>
        <taxon>Bacillati</taxon>
        <taxon>Bacillota</taxon>
        <taxon>Clostridia</taxon>
        <taxon>Lachnospirales</taxon>
        <taxon>Lachnospiraceae</taxon>
        <taxon>Blautia</taxon>
    </lineage>
</organism>
<protein>
    <submittedName>
        <fullName evidence="1">Uncharacterized protein</fullName>
    </submittedName>
</protein>
<sequence>MNFTDFQTALLDEIKVISGEELEVFPKKLNKNNGVIKDAMCIRKKGEAMAPLIYLEDYYSQYKNGVPLITLARHMIELYQEDIPKKAPTSLKSFNDFETVRNKIFCRLVNYEMNSTLLARIPYRRTLDLAITYYYHVDDLVCKDATIVITNEHLIKWKIGEDTLYHIAWENTIRELPCDVERIEDTLRDLMTPEELEEISPSDHSDSDFIPMHIITNSSRCMGAISILYPLSLKKTADHLNSNLYILPSSIHECILIPQHKSYSKQDLEQIVTDINTTQVAPQEVLSNRVYFYNRGEDTISL</sequence>
<dbReference type="AlphaFoldDB" id="A0A7M2RD64"/>
<dbReference type="Proteomes" id="UP000593601">
    <property type="component" value="Chromosome"/>
</dbReference>
<dbReference type="KEGG" id="bliq:INP51_09510"/>
<evidence type="ECO:0000313" key="2">
    <source>
        <dbReference type="Proteomes" id="UP000593601"/>
    </source>
</evidence>
<reference evidence="1 2" key="1">
    <citation type="submission" date="2020-10" db="EMBL/GenBank/DDBJ databases">
        <title>Blautia liquoris sp.nov., isolated from the mud in a fermentation cellar used for the production of Chinese strong-flavoured liquor.</title>
        <authorList>
            <person name="Lu L."/>
        </authorList>
    </citation>
    <scope>NUCLEOTIDE SEQUENCE [LARGE SCALE GENOMIC DNA]</scope>
    <source>
        <strain evidence="1 2">LZLJ-3</strain>
    </source>
</reference>
<proteinExistence type="predicted"/>
<dbReference type="InterPro" id="IPR043743">
    <property type="entry name" value="DUF5688"/>
</dbReference>
<gene>
    <name evidence="1" type="ORF">INP51_09510</name>
</gene>
<dbReference type="RefSeq" id="WP_193734627.1">
    <property type="nucleotide sequence ID" value="NZ_CP063304.1"/>
</dbReference>
<dbReference type="Pfam" id="PF18941">
    <property type="entry name" value="DUF5688"/>
    <property type="match status" value="1"/>
</dbReference>
<evidence type="ECO:0000313" key="1">
    <source>
        <dbReference type="EMBL" id="QOV18265.1"/>
    </source>
</evidence>
<keyword evidence="2" id="KW-1185">Reference proteome</keyword>
<name>A0A7M2RD64_9FIRM</name>
<dbReference type="EMBL" id="CP063304">
    <property type="protein sequence ID" value="QOV18265.1"/>
    <property type="molecule type" value="Genomic_DNA"/>
</dbReference>